<accession>A0A6J4RFH1</accession>
<name>A0A6J4RFH1_9ACTN</name>
<protein>
    <submittedName>
        <fullName evidence="1">Uncharacterized protein</fullName>
    </submittedName>
</protein>
<proteinExistence type="predicted"/>
<dbReference type="EMBL" id="CADCVR010000001">
    <property type="protein sequence ID" value="CAA9469689.1"/>
    <property type="molecule type" value="Genomic_DNA"/>
</dbReference>
<reference evidence="1" key="1">
    <citation type="submission" date="2020-02" db="EMBL/GenBank/DDBJ databases">
        <authorList>
            <person name="Meier V. D."/>
        </authorList>
    </citation>
    <scope>NUCLEOTIDE SEQUENCE</scope>
    <source>
        <strain evidence="1">AVDCRST_MAG53</strain>
    </source>
</reference>
<gene>
    <name evidence="1" type="ORF">AVDCRST_MAG53-1174</name>
</gene>
<organism evidence="1">
    <name type="scientific">uncultured Solirubrobacteraceae bacterium</name>
    <dbReference type="NCBI Taxonomy" id="1162706"/>
    <lineage>
        <taxon>Bacteria</taxon>
        <taxon>Bacillati</taxon>
        <taxon>Actinomycetota</taxon>
        <taxon>Thermoleophilia</taxon>
        <taxon>Solirubrobacterales</taxon>
        <taxon>Solirubrobacteraceae</taxon>
        <taxon>environmental samples</taxon>
    </lineage>
</organism>
<dbReference type="AlphaFoldDB" id="A0A6J4RFH1"/>
<feature type="non-terminal residue" evidence="1">
    <location>
        <position position="36"/>
    </location>
</feature>
<evidence type="ECO:0000313" key="1">
    <source>
        <dbReference type="EMBL" id="CAA9469689.1"/>
    </source>
</evidence>
<sequence length="36" mass="3757">ARQPAAWTPAGARRWAPAAARVAWASAGWALRAAGR</sequence>
<feature type="non-terminal residue" evidence="1">
    <location>
        <position position="1"/>
    </location>
</feature>